<sequence>MTPATPSRHISRGSETDPETPPSGYYLASEDTPTRPGPSRLDVDRTPVQLQADDHDREHPGSSSSYESGTTFDEDLEIEEGVEVDGVLFDEEEEGEDVDVDVGRPLVSRRKRRRWDTNENKNERSLIELLPPLLLAHPLPLLPLLATLPYTFLPGGVVLFIPVICVLAALSACAHIVIVYLAWYLKVRSFEDVFGAVTKSRYGVWAGRGAVLVSVLGLVSSWVATLYPILEPLVQHLNVPPVIWTIGFFLLILPSLVPLRINRNVVPVILALLLPIIAFLVIGRTVEITKVEEALTKRGAADFAAGPGVGITTLITFFSPHINTLPIHAQLERNKRSSFPIPCLATSTTLLALSLPFALVPYYLLPDGPGPESPAGVFARLPAEDGWVNLARVLMCLLALGTCSAWVQRGRDTVLIAMGAEGERRAVRYVGLGVWASVVALGCAGGVVGDIARNVGVLATLAVSWFLPALFFIITFHVRSPLAIVFKHPPPPAPIDRGHSRTNSTNDPSLDVLLARKERQLQRRRTGRRLWQDLIVYVGILPVGAVGMVWVIIHPWL</sequence>
<evidence type="ECO:0000313" key="3">
    <source>
        <dbReference type="EMBL" id="KAI9632127.1"/>
    </source>
</evidence>
<comment type="caution">
    <text evidence="3">The sequence shown here is derived from an EMBL/GenBank/DDBJ whole genome shotgun (WGS) entry which is preliminary data.</text>
</comment>
<evidence type="ECO:0000256" key="1">
    <source>
        <dbReference type="SAM" id="MobiDB-lite"/>
    </source>
</evidence>
<feature type="transmembrane region" description="Helical" evidence="2">
    <location>
        <begin position="242"/>
        <end position="259"/>
    </location>
</feature>
<evidence type="ECO:0008006" key="5">
    <source>
        <dbReference type="Google" id="ProtNLM"/>
    </source>
</evidence>
<proteinExistence type="predicted"/>
<dbReference type="EMBL" id="JAKWFO010000015">
    <property type="protein sequence ID" value="KAI9632127.1"/>
    <property type="molecule type" value="Genomic_DNA"/>
</dbReference>
<reference evidence="3" key="1">
    <citation type="journal article" date="2022" name="G3 (Bethesda)">
        <title>High quality genome of the basidiomycete yeast Dioszegia hungarica PDD-24b-2 isolated from cloud water.</title>
        <authorList>
            <person name="Jarrige D."/>
            <person name="Haridas S."/>
            <person name="Bleykasten-Grosshans C."/>
            <person name="Joly M."/>
            <person name="Nadalig T."/>
            <person name="Sancelme M."/>
            <person name="Vuilleumier S."/>
            <person name="Grigoriev I.V."/>
            <person name="Amato P."/>
            <person name="Bringel F."/>
        </authorList>
    </citation>
    <scope>NUCLEOTIDE SEQUENCE</scope>
    <source>
        <strain evidence="3">PDD-24b-2</strain>
    </source>
</reference>
<keyword evidence="2" id="KW-1133">Transmembrane helix</keyword>
<organism evidence="3 4">
    <name type="scientific">Dioszegia hungarica</name>
    <dbReference type="NCBI Taxonomy" id="4972"/>
    <lineage>
        <taxon>Eukaryota</taxon>
        <taxon>Fungi</taxon>
        <taxon>Dikarya</taxon>
        <taxon>Basidiomycota</taxon>
        <taxon>Agaricomycotina</taxon>
        <taxon>Tremellomycetes</taxon>
        <taxon>Tremellales</taxon>
        <taxon>Bulleribasidiaceae</taxon>
        <taxon>Dioszegia</taxon>
    </lineage>
</organism>
<dbReference type="PANTHER" id="PTHR22950:SF695">
    <property type="entry name" value="AMINO ACID TRANSPORTER TRANSMEMBRANE DOMAIN-CONTAINING PROTEIN"/>
    <property type="match status" value="1"/>
</dbReference>
<dbReference type="GO" id="GO:0005774">
    <property type="term" value="C:vacuolar membrane"/>
    <property type="evidence" value="ECO:0007669"/>
    <property type="project" value="TreeGrafter"/>
</dbReference>
<feature type="transmembrane region" description="Helical" evidence="2">
    <location>
        <begin position="390"/>
        <end position="408"/>
    </location>
</feature>
<gene>
    <name evidence="3" type="ORF">MKK02DRAFT_41271</name>
</gene>
<feature type="transmembrane region" description="Helical" evidence="2">
    <location>
        <begin position="429"/>
        <end position="449"/>
    </location>
</feature>
<feature type="transmembrane region" description="Helical" evidence="2">
    <location>
        <begin position="303"/>
        <end position="322"/>
    </location>
</feature>
<dbReference type="GO" id="GO:0015179">
    <property type="term" value="F:L-amino acid transmembrane transporter activity"/>
    <property type="evidence" value="ECO:0007669"/>
    <property type="project" value="TreeGrafter"/>
</dbReference>
<dbReference type="PANTHER" id="PTHR22950">
    <property type="entry name" value="AMINO ACID TRANSPORTER"/>
    <property type="match status" value="1"/>
</dbReference>
<evidence type="ECO:0000256" key="2">
    <source>
        <dbReference type="SAM" id="Phobius"/>
    </source>
</evidence>
<feature type="transmembrane region" description="Helical" evidence="2">
    <location>
        <begin position="205"/>
        <end position="230"/>
    </location>
</feature>
<evidence type="ECO:0000313" key="4">
    <source>
        <dbReference type="Proteomes" id="UP001164286"/>
    </source>
</evidence>
<feature type="transmembrane region" description="Helical" evidence="2">
    <location>
        <begin position="159"/>
        <end position="185"/>
    </location>
</feature>
<accession>A0AA38LPI5</accession>
<keyword evidence="2" id="KW-0812">Transmembrane</keyword>
<dbReference type="GeneID" id="77730706"/>
<dbReference type="Proteomes" id="UP001164286">
    <property type="component" value="Unassembled WGS sequence"/>
</dbReference>
<dbReference type="AlphaFoldDB" id="A0AA38LPI5"/>
<name>A0AA38LPI5_9TREE</name>
<feature type="transmembrane region" description="Helical" evidence="2">
    <location>
        <begin position="266"/>
        <end position="283"/>
    </location>
</feature>
<keyword evidence="2" id="KW-0472">Membrane</keyword>
<feature type="transmembrane region" description="Helical" evidence="2">
    <location>
        <begin position="133"/>
        <end position="153"/>
    </location>
</feature>
<feature type="transmembrane region" description="Helical" evidence="2">
    <location>
        <begin position="455"/>
        <end position="478"/>
    </location>
</feature>
<keyword evidence="4" id="KW-1185">Reference proteome</keyword>
<feature type="transmembrane region" description="Helical" evidence="2">
    <location>
        <begin position="343"/>
        <end position="364"/>
    </location>
</feature>
<protein>
    <recommendedName>
        <fullName evidence="5">Amino acid transporter transmembrane domain-containing protein</fullName>
    </recommendedName>
</protein>
<feature type="region of interest" description="Disordered" evidence="1">
    <location>
        <begin position="1"/>
        <end position="74"/>
    </location>
</feature>
<feature type="compositionally biased region" description="Polar residues" evidence="1">
    <location>
        <begin position="61"/>
        <end position="71"/>
    </location>
</feature>
<feature type="transmembrane region" description="Helical" evidence="2">
    <location>
        <begin position="534"/>
        <end position="553"/>
    </location>
</feature>
<dbReference type="RefSeq" id="XP_052941904.1">
    <property type="nucleotide sequence ID" value="XM_053091501.1"/>
</dbReference>